<sequence length="833" mass="95918">MEINSEATKPAQGYMNRQEYIVIKWLDYVVINLGSQVVIYDMNLKPVRKLVIHDVNMCHVCVIERYLLVIVDCGGEFLTIMLTWNNERFEIAYCAHNLEKRNYCYQYGQKSFIDGVISGFTIVHNQQKLYRVYVNACKVIFQPYEDDGVLRLGPDFFSQSQRNVLVMYAVHCRTLCLPWVHRQAENLVEEVITCSNGFDSRFYKLSNSNSQIFGLARSQDGNIRKIIPIGNRYLLIVSQKVRVVLRSSACNKYRTLGYDEGLEIYCSNGSIPDILFIQEGHAIICDPNKGIYLLKYTVRKHDFEYKLKLVSEYIKPRQMLRLRNHRYLAISSSNIFLLKFSKGWKLEVLRIFREQFFVRVTDLLIDSKATKISSANRTADFVEVLQDDSNNVTSIKLRSKLRVKQIIIPVYESFCEIYPINVYHLFARCLDGYLYELTLKEDTAIIKKCPINIKELGDVIGVAANVLVTTKCAALVATHKVFTTFKGTALSCKFTNSYGVVFTSSMIYIFMLQPEPHVIHQLECITAHASIYESDNRDLSIICKVHGVLHHFKINRAYMTHVRSGIGHADTQDLVLLNNNVFASLTSCGTLHFKELSTFDDDLMIRLQKSCSKVWRISDSSFAAFSPLRTSVYLMSGKSVESYFIQNTEDALNFQVIGNSLYHLRNSELVISTIIPNLFSENVYHHLGPMYNIQIVTIQQSHYLIYNDYERVYLYDLNLKDSLDSIDMPNIQHIYSYKGLKFGDKSINDSCLILLVAEVNELFDASKCMLELVALKVSHDLSLQELFSIQPKYSDWSCLDWYQLREALETRSDHQLQMQTIPGSWVISGKGRS</sequence>
<dbReference type="OrthoDB" id="3989880at2759"/>
<protein>
    <submittedName>
        <fullName evidence="1">Uncharacterized protein</fullName>
    </submittedName>
</protein>
<gene>
    <name evidence="1" type="ORF">OGATHE_004873</name>
</gene>
<reference evidence="1" key="1">
    <citation type="journal article" date="2021" name="Open Biol.">
        <title>Shared evolutionary footprints suggest mitochondrial oxidative damage underlies multiple complex I losses in fungi.</title>
        <authorList>
            <person name="Schikora-Tamarit M.A."/>
            <person name="Marcet-Houben M."/>
            <person name="Nosek J."/>
            <person name="Gabaldon T."/>
        </authorList>
    </citation>
    <scope>NUCLEOTIDE SEQUENCE</scope>
    <source>
        <strain evidence="1">NCAIM Y.01608</strain>
    </source>
</reference>
<accession>A0A1B7SJH0</accession>
<dbReference type="EMBL" id="JAEUBD010001266">
    <property type="protein sequence ID" value="KAH3663296.1"/>
    <property type="molecule type" value="Genomic_DNA"/>
</dbReference>
<name>A0A1B7SJH0_9ASCO</name>
<proteinExistence type="predicted"/>
<evidence type="ECO:0000313" key="2">
    <source>
        <dbReference type="Proteomes" id="UP000788993"/>
    </source>
</evidence>
<evidence type="ECO:0000313" key="1">
    <source>
        <dbReference type="EMBL" id="KAH3663296.1"/>
    </source>
</evidence>
<dbReference type="RefSeq" id="XP_018211564.1">
    <property type="nucleotide sequence ID" value="XM_018354275.1"/>
</dbReference>
<reference evidence="1" key="2">
    <citation type="submission" date="2021-01" db="EMBL/GenBank/DDBJ databases">
        <authorList>
            <person name="Schikora-Tamarit M.A."/>
        </authorList>
    </citation>
    <scope>NUCLEOTIDE SEQUENCE</scope>
    <source>
        <strain evidence="1">NCAIM Y.01608</strain>
    </source>
</reference>
<dbReference type="AlphaFoldDB" id="A0A1B7SJH0"/>
<organism evidence="1 2">
    <name type="scientific">Ogataea polymorpha</name>
    <dbReference type="NCBI Taxonomy" id="460523"/>
    <lineage>
        <taxon>Eukaryota</taxon>
        <taxon>Fungi</taxon>
        <taxon>Dikarya</taxon>
        <taxon>Ascomycota</taxon>
        <taxon>Saccharomycotina</taxon>
        <taxon>Pichiomycetes</taxon>
        <taxon>Pichiales</taxon>
        <taxon>Pichiaceae</taxon>
        <taxon>Ogataea</taxon>
    </lineage>
</organism>
<keyword evidence="2" id="KW-1185">Reference proteome</keyword>
<dbReference type="Proteomes" id="UP000788993">
    <property type="component" value="Unassembled WGS sequence"/>
</dbReference>
<comment type="caution">
    <text evidence="1">The sequence shown here is derived from an EMBL/GenBank/DDBJ whole genome shotgun (WGS) entry which is preliminary data.</text>
</comment>